<dbReference type="Pfam" id="PF00817">
    <property type="entry name" value="IMS"/>
    <property type="match status" value="1"/>
</dbReference>
<dbReference type="GO" id="GO:0042276">
    <property type="term" value="P:error-prone translesion synthesis"/>
    <property type="evidence" value="ECO:0007669"/>
    <property type="project" value="TreeGrafter"/>
</dbReference>
<dbReference type="AlphaFoldDB" id="A0A1I4Q3X6"/>
<dbReference type="Proteomes" id="UP000199556">
    <property type="component" value="Unassembled WGS sequence"/>
</dbReference>
<dbReference type="Gene3D" id="3.40.1170.60">
    <property type="match status" value="1"/>
</dbReference>
<dbReference type="PANTHER" id="PTHR11076:SF33">
    <property type="entry name" value="DNA POLYMERASE KAPPA"/>
    <property type="match status" value="1"/>
</dbReference>
<keyword evidence="3" id="KW-1185">Reference proteome</keyword>
<gene>
    <name evidence="2" type="ORF">SAMN05421721_10392</name>
</gene>
<dbReference type="InterPro" id="IPR043502">
    <property type="entry name" value="DNA/RNA_pol_sf"/>
</dbReference>
<feature type="domain" description="UmuC" evidence="1">
    <location>
        <begin position="8"/>
        <end position="42"/>
    </location>
</feature>
<dbReference type="SUPFAM" id="SSF56672">
    <property type="entry name" value="DNA/RNA polymerases"/>
    <property type="match status" value="1"/>
</dbReference>
<dbReference type="EMBL" id="FOUO01000003">
    <property type="protein sequence ID" value="SFM34323.1"/>
    <property type="molecule type" value="Genomic_DNA"/>
</dbReference>
<dbReference type="STRING" id="195064.SAMN05421721_10392"/>
<dbReference type="GO" id="GO:0009432">
    <property type="term" value="P:SOS response"/>
    <property type="evidence" value="ECO:0007669"/>
    <property type="project" value="TreeGrafter"/>
</dbReference>
<dbReference type="GO" id="GO:0006281">
    <property type="term" value="P:DNA repair"/>
    <property type="evidence" value="ECO:0007669"/>
    <property type="project" value="InterPro"/>
</dbReference>
<protein>
    <submittedName>
        <fullName evidence="2">ImpB/mucB/samB family protein</fullName>
    </submittedName>
</protein>
<dbReference type="InterPro" id="IPR001126">
    <property type="entry name" value="UmuC"/>
</dbReference>
<dbReference type="PROSITE" id="PS50173">
    <property type="entry name" value="UMUC"/>
    <property type="match status" value="1"/>
</dbReference>
<accession>A0A1I4Q3X6</accession>
<organism evidence="2 3">
    <name type="scientific">Ectothiorhodospira mobilis</name>
    <dbReference type="NCBI Taxonomy" id="195064"/>
    <lineage>
        <taxon>Bacteria</taxon>
        <taxon>Pseudomonadati</taxon>
        <taxon>Pseudomonadota</taxon>
        <taxon>Gammaproteobacteria</taxon>
        <taxon>Chromatiales</taxon>
        <taxon>Ectothiorhodospiraceae</taxon>
        <taxon>Ectothiorhodospira</taxon>
    </lineage>
</organism>
<evidence type="ECO:0000313" key="3">
    <source>
        <dbReference type="Proteomes" id="UP000199556"/>
    </source>
</evidence>
<dbReference type="GO" id="GO:0003887">
    <property type="term" value="F:DNA-directed DNA polymerase activity"/>
    <property type="evidence" value="ECO:0007669"/>
    <property type="project" value="TreeGrafter"/>
</dbReference>
<dbReference type="GO" id="GO:0005829">
    <property type="term" value="C:cytosol"/>
    <property type="evidence" value="ECO:0007669"/>
    <property type="project" value="TreeGrafter"/>
</dbReference>
<dbReference type="InterPro" id="IPR050116">
    <property type="entry name" value="DNA_polymerase-Y"/>
</dbReference>
<evidence type="ECO:0000313" key="2">
    <source>
        <dbReference type="EMBL" id="SFM34323.1"/>
    </source>
</evidence>
<reference evidence="2 3" key="1">
    <citation type="submission" date="2016-10" db="EMBL/GenBank/DDBJ databases">
        <authorList>
            <person name="de Groot N.N."/>
        </authorList>
    </citation>
    <scope>NUCLEOTIDE SEQUENCE [LARGE SCALE GENOMIC DNA]</scope>
    <source>
        <strain evidence="2 3">DSM 4180</strain>
    </source>
</reference>
<name>A0A1I4Q3X6_ECTMO</name>
<evidence type="ECO:0000259" key="1">
    <source>
        <dbReference type="PROSITE" id="PS50173"/>
    </source>
</evidence>
<proteinExistence type="predicted"/>
<dbReference type="PANTHER" id="PTHR11076">
    <property type="entry name" value="DNA REPAIR POLYMERASE UMUC / TRANSFERASE FAMILY MEMBER"/>
    <property type="match status" value="1"/>
</dbReference>
<sequence length="77" mass="8456">MHPPQRRIAHLDMDAFYASVERLRRPELAGLPLVIGGRAAPGERLRLLGVRVSGLTRAPQPAPRQLELDWPPSGEAA</sequence>